<name>A0A090L535_STRRB</name>
<organism evidence="3">
    <name type="scientific">Strongyloides ratti</name>
    <name type="common">Parasitic roundworm</name>
    <dbReference type="NCBI Taxonomy" id="34506"/>
    <lineage>
        <taxon>Eukaryota</taxon>
        <taxon>Metazoa</taxon>
        <taxon>Ecdysozoa</taxon>
        <taxon>Nematoda</taxon>
        <taxon>Chromadorea</taxon>
        <taxon>Rhabditida</taxon>
        <taxon>Tylenchina</taxon>
        <taxon>Panagrolaimomorpha</taxon>
        <taxon>Strongyloidoidea</taxon>
        <taxon>Strongyloididae</taxon>
        <taxon>Strongyloides</taxon>
    </lineage>
</organism>
<feature type="region of interest" description="Disordered" evidence="1">
    <location>
        <begin position="298"/>
        <end position="317"/>
    </location>
</feature>
<evidence type="ECO:0000313" key="3">
    <source>
        <dbReference type="EMBL" id="CEF62604.1"/>
    </source>
</evidence>
<dbReference type="AlphaFoldDB" id="A0A090L535"/>
<dbReference type="GeneID" id="36374969"/>
<keyword evidence="2" id="KW-0472">Membrane</keyword>
<feature type="region of interest" description="Disordered" evidence="1">
    <location>
        <begin position="38"/>
        <end position="87"/>
    </location>
</feature>
<feature type="compositionally biased region" description="Low complexity" evidence="1">
    <location>
        <begin position="70"/>
        <end position="81"/>
    </location>
</feature>
<proteinExistence type="predicted"/>
<sequence>MPFNILSFFISLLNINVYIILLILAFVPNCTKNNLGGNSKIQRNSFNKKQNESFETLSKRKKKKKKNKRSSNCGSHHSSSSKPPENNFFIIQTPLPTKAKTFDEVSIDSTSLYDPTSQTNCNNNFISKSKKMKMLAEAQKICNIVKPEIVDNLQLSKKKITVVNIEKGKEVDKIQRNSKVPQVKPTLNTTPAPITLMQEKKVEISISKDENNASEINLAVGDIKAKAMSDKSKDTITDGKEKEKVEISKQELDKKSHREQEFSQKNDIMLPENEKYEELGNVLDSKIFKLEKSLNVKADDQKQSECEKNQTSLGEKK</sequence>
<dbReference type="CTD" id="36374969"/>
<keyword evidence="2" id="KW-0812">Transmembrane</keyword>
<feature type="compositionally biased region" description="Basic and acidic residues" evidence="1">
    <location>
        <begin position="228"/>
        <end position="264"/>
    </location>
</feature>
<evidence type="ECO:0000256" key="2">
    <source>
        <dbReference type="SAM" id="Phobius"/>
    </source>
</evidence>
<dbReference type="EMBL" id="LN609528">
    <property type="protein sequence ID" value="CEF62604.1"/>
    <property type="molecule type" value="Genomic_DNA"/>
</dbReference>
<evidence type="ECO:0000313" key="4">
    <source>
        <dbReference type="Proteomes" id="UP000035682"/>
    </source>
</evidence>
<gene>
    <name evidence="3 5 6" type="ORF">SRAE_1000087400</name>
</gene>
<dbReference type="WBParaSite" id="SRAE_1000087400.1">
    <property type="protein sequence ID" value="SRAE_1000087400.1"/>
    <property type="gene ID" value="WBGene00257474"/>
</dbReference>
<keyword evidence="2" id="KW-1133">Transmembrane helix</keyword>
<evidence type="ECO:0000256" key="1">
    <source>
        <dbReference type="SAM" id="MobiDB-lite"/>
    </source>
</evidence>
<dbReference type="RefSeq" id="XP_024501806.1">
    <property type="nucleotide sequence ID" value="XM_024647760.1"/>
</dbReference>
<feature type="region of interest" description="Disordered" evidence="1">
    <location>
        <begin position="228"/>
        <end position="269"/>
    </location>
</feature>
<accession>A0A090L535</accession>
<reference evidence="5" key="2">
    <citation type="submission" date="2020-12" db="UniProtKB">
        <authorList>
            <consortium name="WormBaseParasite"/>
        </authorList>
    </citation>
    <scope>IDENTIFICATION</scope>
</reference>
<feature type="compositionally biased region" description="Basic residues" evidence="1">
    <location>
        <begin position="59"/>
        <end position="69"/>
    </location>
</feature>
<dbReference type="Proteomes" id="UP000035682">
    <property type="component" value="Unplaced"/>
</dbReference>
<dbReference type="WormBase" id="SRAE_1000087400">
    <property type="protein sequence ID" value="SRP10082"/>
    <property type="gene ID" value="WBGene00257474"/>
</dbReference>
<protein>
    <submittedName>
        <fullName evidence="3 5">Uncharacterized protein</fullName>
    </submittedName>
</protein>
<evidence type="ECO:0000313" key="6">
    <source>
        <dbReference type="WormBase" id="SRAE_1000087400"/>
    </source>
</evidence>
<keyword evidence="4" id="KW-1185">Reference proteome</keyword>
<evidence type="ECO:0000313" key="5">
    <source>
        <dbReference type="WBParaSite" id="SRAE_1000087400.1"/>
    </source>
</evidence>
<feature type="transmembrane region" description="Helical" evidence="2">
    <location>
        <begin position="6"/>
        <end position="27"/>
    </location>
</feature>
<reference evidence="3 4" key="1">
    <citation type="submission" date="2014-09" db="EMBL/GenBank/DDBJ databases">
        <authorList>
            <person name="Martin A.A."/>
        </authorList>
    </citation>
    <scope>NUCLEOTIDE SEQUENCE</scope>
    <source>
        <strain evidence="4">ED321</strain>
        <strain evidence="3">ED321 Heterogonic</strain>
    </source>
</reference>
<feature type="compositionally biased region" description="Polar residues" evidence="1">
    <location>
        <begin position="38"/>
        <end position="56"/>
    </location>
</feature>